<feature type="domain" description="N-acetyltransferase" evidence="1">
    <location>
        <begin position="1"/>
        <end position="122"/>
    </location>
</feature>
<dbReference type="InterPro" id="IPR039143">
    <property type="entry name" value="GNPNAT1-like"/>
</dbReference>
<accession>A0ABT8MP88</accession>
<dbReference type="PROSITE" id="PS51186">
    <property type="entry name" value="GNAT"/>
    <property type="match status" value="1"/>
</dbReference>
<dbReference type="PANTHER" id="PTHR13355:SF23">
    <property type="entry name" value="FAMILY N-ACETYLTRANSFERASE, PUTATIVE (AFU_ORTHOLOGUE AFUA_3G00870)-RELATED"/>
    <property type="match status" value="1"/>
</dbReference>
<keyword evidence="3" id="KW-1185">Reference proteome</keyword>
<sequence length="122" mass="14272">MGKVEHRGFQNRFEEMVHNPSYFLIVAFHGAEAIGYALVQDYGRHLRLGKKTCRLHDLYVLSNYRQLGIAHQLMEATFEWCQSVDAKWLQWNTSKEAIGFYEKIGCKCLSYDGETPEFEVEF</sequence>
<dbReference type="EMBL" id="JAUJWW010000002">
    <property type="protein sequence ID" value="MDN7226713.1"/>
    <property type="molecule type" value="Genomic_DNA"/>
</dbReference>
<gene>
    <name evidence="2" type="ORF">QWY15_05320</name>
</gene>
<organism evidence="2 3">
    <name type="scientific">Planococcus liqunii</name>
    <dbReference type="NCBI Taxonomy" id="3058394"/>
    <lineage>
        <taxon>Bacteria</taxon>
        <taxon>Bacillati</taxon>
        <taxon>Bacillota</taxon>
        <taxon>Bacilli</taxon>
        <taxon>Bacillales</taxon>
        <taxon>Caryophanaceae</taxon>
        <taxon>Planococcus</taxon>
    </lineage>
</organism>
<name>A0ABT8MP88_9BACL</name>
<evidence type="ECO:0000259" key="1">
    <source>
        <dbReference type="PROSITE" id="PS51186"/>
    </source>
</evidence>
<dbReference type="InterPro" id="IPR000182">
    <property type="entry name" value="GNAT_dom"/>
</dbReference>
<evidence type="ECO:0000313" key="2">
    <source>
        <dbReference type="EMBL" id="MDN7226713.1"/>
    </source>
</evidence>
<dbReference type="PANTHER" id="PTHR13355">
    <property type="entry name" value="GLUCOSAMINE 6-PHOSPHATE N-ACETYLTRANSFERASE"/>
    <property type="match status" value="1"/>
</dbReference>
<dbReference type="InterPro" id="IPR016181">
    <property type="entry name" value="Acyl_CoA_acyltransferase"/>
</dbReference>
<dbReference type="Proteomes" id="UP001172054">
    <property type="component" value="Unassembled WGS sequence"/>
</dbReference>
<comment type="caution">
    <text evidence="2">The sequence shown here is derived from an EMBL/GenBank/DDBJ whole genome shotgun (WGS) entry which is preliminary data.</text>
</comment>
<dbReference type="Gene3D" id="3.40.630.30">
    <property type="match status" value="1"/>
</dbReference>
<evidence type="ECO:0000313" key="3">
    <source>
        <dbReference type="Proteomes" id="UP001172054"/>
    </source>
</evidence>
<reference evidence="2 3" key="1">
    <citation type="submission" date="2023-06" db="EMBL/GenBank/DDBJ databases">
        <title>Novel species in genus Planococcus.</title>
        <authorList>
            <person name="Ning S."/>
        </authorList>
    </citation>
    <scope>NUCLEOTIDE SEQUENCE [LARGE SCALE GENOMIC DNA]</scope>
    <source>
        <strain evidence="2 3">N064</strain>
    </source>
</reference>
<dbReference type="Pfam" id="PF00583">
    <property type="entry name" value="Acetyltransf_1"/>
    <property type="match status" value="1"/>
</dbReference>
<dbReference type="SUPFAM" id="SSF55729">
    <property type="entry name" value="Acyl-CoA N-acyltransferases (Nat)"/>
    <property type="match status" value="1"/>
</dbReference>
<dbReference type="CDD" id="cd04301">
    <property type="entry name" value="NAT_SF"/>
    <property type="match status" value="1"/>
</dbReference>
<protein>
    <submittedName>
        <fullName evidence="2">GNAT family N-acetyltransferase</fullName>
    </submittedName>
</protein>
<proteinExistence type="predicted"/>